<keyword evidence="11" id="KW-1185">Reference proteome</keyword>
<feature type="region of interest" description="Disordered" evidence="8">
    <location>
        <begin position="39"/>
        <end position="69"/>
    </location>
</feature>
<organism evidence="10 11">
    <name type="scientific">Discostella pseudostelligera</name>
    <dbReference type="NCBI Taxonomy" id="259834"/>
    <lineage>
        <taxon>Eukaryota</taxon>
        <taxon>Sar</taxon>
        <taxon>Stramenopiles</taxon>
        <taxon>Ochrophyta</taxon>
        <taxon>Bacillariophyta</taxon>
        <taxon>Coscinodiscophyceae</taxon>
        <taxon>Thalassiosirophycidae</taxon>
        <taxon>Stephanodiscales</taxon>
        <taxon>Stephanodiscaceae</taxon>
        <taxon>Discostella</taxon>
    </lineage>
</organism>
<comment type="caution">
    <text evidence="10">The sequence shown here is derived from an EMBL/GenBank/DDBJ whole genome shotgun (WGS) entry which is preliminary data.</text>
</comment>
<comment type="subcellular location">
    <subcellularLocation>
        <location evidence="5">Mitochondrion</location>
    </subcellularLocation>
    <subcellularLocation>
        <location evidence="5">Nucleus</location>
    </subcellularLocation>
</comment>
<reference evidence="10 11" key="1">
    <citation type="submission" date="2024-10" db="EMBL/GenBank/DDBJ databases">
        <title>Updated reference genomes for cyclostephanoid diatoms.</title>
        <authorList>
            <person name="Roberts W.R."/>
            <person name="Alverson A.J."/>
        </authorList>
    </citation>
    <scope>NUCLEOTIDE SEQUENCE [LARGE SCALE GENOMIC DNA]</scope>
    <source>
        <strain evidence="10 11">AJA232-27</strain>
    </source>
</reference>
<dbReference type="GO" id="GO:0004844">
    <property type="term" value="F:uracil DNA N-glycosylase activity"/>
    <property type="evidence" value="ECO:0007669"/>
    <property type="project" value="UniProtKB-UniRule"/>
</dbReference>
<evidence type="ECO:0000259" key="9">
    <source>
        <dbReference type="SMART" id="SM00986"/>
    </source>
</evidence>
<keyword evidence="5" id="KW-0496">Mitochondrion</keyword>
<comment type="similarity">
    <text evidence="1 5 7">Belongs to the uracil-DNA glycosylase (UDG) superfamily. UNG family.</text>
</comment>
<feature type="domain" description="Uracil-DNA glycosylase-like" evidence="9">
    <location>
        <begin position="136"/>
        <end position="324"/>
    </location>
</feature>
<dbReference type="InterPro" id="IPR005122">
    <property type="entry name" value="Uracil-DNA_glycosylase-like"/>
</dbReference>
<evidence type="ECO:0000256" key="1">
    <source>
        <dbReference type="ARBA" id="ARBA00008184"/>
    </source>
</evidence>
<comment type="function">
    <text evidence="5 7">Excises uracil residues from the DNA which can arise as a result of misincorporation of dUMP residues by DNA polymerase or due to deamination of cytosine.</text>
</comment>
<dbReference type="NCBIfam" id="NF003592">
    <property type="entry name" value="PRK05254.1-5"/>
    <property type="match status" value="1"/>
</dbReference>
<comment type="catalytic activity">
    <reaction evidence="5 7">
        <text>Hydrolyzes single-stranded DNA or mismatched double-stranded DNA and polynucleotides, releasing free uracil.</text>
        <dbReference type="EC" id="3.2.2.27"/>
    </reaction>
</comment>
<dbReference type="PROSITE" id="PS00130">
    <property type="entry name" value="U_DNA_GLYCOSYLASE"/>
    <property type="match status" value="1"/>
</dbReference>
<name>A0ABD3LYR8_9STRA</name>
<proteinExistence type="inferred from homology"/>
<keyword evidence="2 5" id="KW-0227">DNA damage</keyword>
<evidence type="ECO:0000256" key="7">
    <source>
        <dbReference type="RuleBase" id="RU003780"/>
    </source>
</evidence>
<dbReference type="Gene3D" id="3.40.470.10">
    <property type="entry name" value="Uracil-DNA glycosylase-like domain"/>
    <property type="match status" value="1"/>
</dbReference>
<dbReference type="GO" id="GO:0006284">
    <property type="term" value="P:base-excision repair"/>
    <property type="evidence" value="ECO:0007669"/>
    <property type="project" value="UniProtKB-UniRule"/>
</dbReference>
<evidence type="ECO:0000256" key="8">
    <source>
        <dbReference type="SAM" id="MobiDB-lite"/>
    </source>
</evidence>
<dbReference type="CDD" id="cd10027">
    <property type="entry name" value="UDG-F1-like"/>
    <property type="match status" value="1"/>
</dbReference>
<dbReference type="EMBL" id="JALLBG020000287">
    <property type="protein sequence ID" value="KAL3756873.1"/>
    <property type="molecule type" value="Genomic_DNA"/>
</dbReference>
<keyword evidence="4 5" id="KW-0234">DNA repair</keyword>
<evidence type="ECO:0000313" key="10">
    <source>
        <dbReference type="EMBL" id="KAL3756873.1"/>
    </source>
</evidence>
<dbReference type="InterPro" id="IPR036895">
    <property type="entry name" value="Uracil-DNA_glycosylase-like_sf"/>
</dbReference>
<dbReference type="NCBIfam" id="NF003588">
    <property type="entry name" value="PRK05254.1-1"/>
    <property type="match status" value="1"/>
</dbReference>
<dbReference type="SMART" id="SM00986">
    <property type="entry name" value="UDG"/>
    <property type="match status" value="1"/>
</dbReference>
<dbReference type="NCBIfam" id="NF003589">
    <property type="entry name" value="PRK05254.1-2"/>
    <property type="match status" value="1"/>
</dbReference>
<dbReference type="PANTHER" id="PTHR11264:SF0">
    <property type="entry name" value="URACIL-DNA GLYCOSYLASE"/>
    <property type="match status" value="1"/>
</dbReference>
<evidence type="ECO:0000256" key="3">
    <source>
        <dbReference type="ARBA" id="ARBA00022801"/>
    </source>
</evidence>
<dbReference type="SMART" id="SM00987">
    <property type="entry name" value="UreE_C"/>
    <property type="match status" value="1"/>
</dbReference>
<dbReference type="PANTHER" id="PTHR11264">
    <property type="entry name" value="URACIL-DNA GLYCOSYLASE"/>
    <property type="match status" value="1"/>
</dbReference>
<dbReference type="EC" id="3.2.2.27" evidence="5 7"/>
<feature type="compositionally biased region" description="Low complexity" evidence="8">
    <location>
        <begin position="58"/>
        <end position="69"/>
    </location>
</feature>
<dbReference type="AlphaFoldDB" id="A0ABD3LYR8"/>
<feature type="compositionally biased region" description="Polar residues" evidence="8">
    <location>
        <begin position="39"/>
        <end position="50"/>
    </location>
</feature>
<protein>
    <recommendedName>
        <fullName evidence="5 7">Uracil-DNA glycosylase</fullName>
        <shortName evidence="5">UDG</shortName>
        <ecNumber evidence="5 7">3.2.2.27</ecNumber>
    </recommendedName>
</protein>
<evidence type="ECO:0000313" key="11">
    <source>
        <dbReference type="Proteomes" id="UP001530293"/>
    </source>
</evidence>
<dbReference type="InterPro" id="IPR002043">
    <property type="entry name" value="UDG_fam1"/>
</dbReference>
<evidence type="ECO:0000256" key="2">
    <source>
        <dbReference type="ARBA" id="ARBA00022763"/>
    </source>
</evidence>
<feature type="compositionally biased region" description="Basic residues" evidence="8">
    <location>
        <begin position="8"/>
        <end position="17"/>
    </location>
</feature>
<feature type="active site" description="Proton acceptor" evidence="5 6">
    <location>
        <position position="151"/>
    </location>
</feature>
<dbReference type="GO" id="GO:0005634">
    <property type="term" value="C:nucleus"/>
    <property type="evidence" value="ECO:0007669"/>
    <property type="project" value="UniProtKB-SubCell"/>
</dbReference>
<dbReference type="InterPro" id="IPR018085">
    <property type="entry name" value="Ura-DNA_Glyclase_AS"/>
</dbReference>
<dbReference type="HAMAP" id="MF_00148">
    <property type="entry name" value="UDG"/>
    <property type="match status" value="1"/>
</dbReference>
<dbReference type="Proteomes" id="UP001530293">
    <property type="component" value="Unassembled WGS sequence"/>
</dbReference>
<keyword evidence="5" id="KW-0539">Nucleus</keyword>
<accession>A0ABD3LYR8</accession>
<evidence type="ECO:0000256" key="4">
    <source>
        <dbReference type="ARBA" id="ARBA00023204"/>
    </source>
</evidence>
<dbReference type="Pfam" id="PF03167">
    <property type="entry name" value="UDG"/>
    <property type="match status" value="1"/>
</dbReference>
<sequence>MITSFFKPKSKPGCKRPRNVDGDNASGVLDHGVTCANKKQLSTTTTSNADGISLPRHTSTTSSNNSKSKPLSVEAAALLSFLHAHEYDNAKTDSWRKALIQYFATTNFTSLAKFVANERASKTVYPPPNLVFSAMNLTPLHMVKVVIVGQDPYHQPNQGHGLSFSVPHGIPIPPSLRNIYKELHNDTNVDSFTSIPTHGNLERWAKQGVLLLNNVLTVRRGEAASHAKKGWEEFTDKVIGAVIERDADDGDDDNSNDERGTGVVFLLWGKPASLKAQTVLSKFNNNKRSKHAVIMCSHPSPLGATKTDSPFMGSKCFSRANEELVNRGWKPIDWRVDGPL</sequence>
<evidence type="ECO:0000256" key="6">
    <source>
        <dbReference type="PROSITE-ProRule" id="PRU10072"/>
    </source>
</evidence>
<evidence type="ECO:0000256" key="5">
    <source>
        <dbReference type="HAMAP-Rule" id="MF_03166"/>
    </source>
</evidence>
<gene>
    <name evidence="10" type="ORF">ACHAWU_007714</name>
</gene>
<keyword evidence="3 5" id="KW-0378">Hydrolase</keyword>
<feature type="region of interest" description="Disordered" evidence="8">
    <location>
        <begin position="1"/>
        <end position="26"/>
    </location>
</feature>
<dbReference type="GO" id="GO:0005739">
    <property type="term" value="C:mitochondrion"/>
    <property type="evidence" value="ECO:0007669"/>
    <property type="project" value="UniProtKB-SubCell"/>
</dbReference>
<dbReference type="NCBIfam" id="TIGR00628">
    <property type="entry name" value="ung"/>
    <property type="match status" value="1"/>
</dbReference>
<dbReference type="SUPFAM" id="SSF52141">
    <property type="entry name" value="Uracil-DNA glycosylase-like"/>
    <property type="match status" value="1"/>
</dbReference>